<comment type="caution">
    <text evidence="1">The sequence shown here is derived from an EMBL/GenBank/DDBJ whole genome shotgun (WGS) entry which is preliminary data.</text>
</comment>
<accession>A0ACB8ZVS7</accession>
<reference evidence="1 2" key="2">
    <citation type="journal article" date="2022" name="Mol. Ecol. Resour.">
        <title>The genomes of chicory, endive, great burdock and yacon provide insights into Asteraceae paleo-polyploidization history and plant inulin production.</title>
        <authorList>
            <person name="Fan W."/>
            <person name="Wang S."/>
            <person name="Wang H."/>
            <person name="Wang A."/>
            <person name="Jiang F."/>
            <person name="Liu H."/>
            <person name="Zhao H."/>
            <person name="Xu D."/>
            <person name="Zhang Y."/>
        </authorList>
    </citation>
    <scope>NUCLEOTIDE SEQUENCE [LARGE SCALE GENOMIC DNA]</scope>
    <source>
        <strain evidence="2">cv. Niubang</strain>
    </source>
</reference>
<sequence length="764" mass="87422">MAQTNNGNKNTLQSILEKEKLNGTNFINWYRNLRIVLKAEKKLCVLEQQIPEEPNSSAPRTERDTFKKHDEDALDVSCLMLITMEPELQKQHENMGAFDMIEHLKLLFQEQSRHERYGTSKELFRCRMSEGSPVGTHMLKMIGHIERLEGLGFSLRKELAIDQELAKNKSTILMVHKDKKGKGKGKSIAKPTSKSLKPKGGIKKPKVLDTGCGSHICRNVQELKRTRRLSKGEVDLRVGNGAKVTAIAVGSILFGYVYLMRHKSESFEMFNEFQNEVQNQLGKSIKILRSDRGGEYLDHAFLDHLRNCGIVSQLTPPGTPQWNGVLERRNRTLLDMVRSMMSQSNLPTSFWGYALDTAAFTLHRVPSKSVENTPYDIWNGKSPKLSFMKIWGCEGIGWRNVELEVVQDQNISIQMELTQTTQVIVDPQSDVERQSDVVTQSARRSSRKRNDPERYGFLITHIGDVMLMDDEPTSYQDSMASTDSKKWLEAMRIEMDSMYENQVWNLIDPPNEVRPIGCKWVFKKKTDMDGNVITYKARLVAKGFKQIQGVDYDETFSPVAMIKSIRILLAITSYHDYEIWQMDVKTAFLNGKLLEDVYMIQPEGFVAPEKSHMVCKLQRSIYGLKQATRSWNRRFDEAIKEFGFLKNEDEPCVYKRVSGSTVSFLLLYVDDILLIGNDIPTLESVKAWLGKCFSMKDLGEAAYVLGVRIYRDRSRKLLGLSQSTYIDKVLKRFNMSDSKKGFLPMSHVISLSKTQCPTTSQENE</sequence>
<name>A0ACB8ZVS7_ARCLA</name>
<keyword evidence="2" id="KW-1185">Reference proteome</keyword>
<protein>
    <submittedName>
        <fullName evidence="1">Uncharacterized protein</fullName>
    </submittedName>
</protein>
<evidence type="ECO:0000313" key="2">
    <source>
        <dbReference type="Proteomes" id="UP001055879"/>
    </source>
</evidence>
<proteinExistence type="predicted"/>
<dbReference type="EMBL" id="CM042055">
    <property type="protein sequence ID" value="KAI3701652.1"/>
    <property type="molecule type" value="Genomic_DNA"/>
</dbReference>
<dbReference type="Proteomes" id="UP001055879">
    <property type="component" value="Linkage Group LG09"/>
</dbReference>
<reference evidence="2" key="1">
    <citation type="journal article" date="2022" name="Mol. Ecol. Resour.">
        <title>The genomes of chicory, endive, great burdock and yacon provide insights into Asteraceae palaeo-polyploidization history and plant inulin production.</title>
        <authorList>
            <person name="Fan W."/>
            <person name="Wang S."/>
            <person name="Wang H."/>
            <person name="Wang A."/>
            <person name="Jiang F."/>
            <person name="Liu H."/>
            <person name="Zhao H."/>
            <person name="Xu D."/>
            <person name="Zhang Y."/>
        </authorList>
    </citation>
    <scope>NUCLEOTIDE SEQUENCE [LARGE SCALE GENOMIC DNA]</scope>
    <source>
        <strain evidence="2">cv. Niubang</strain>
    </source>
</reference>
<organism evidence="1 2">
    <name type="scientific">Arctium lappa</name>
    <name type="common">Greater burdock</name>
    <name type="synonym">Lappa major</name>
    <dbReference type="NCBI Taxonomy" id="4217"/>
    <lineage>
        <taxon>Eukaryota</taxon>
        <taxon>Viridiplantae</taxon>
        <taxon>Streptophyta</taxon>
        <taxon>Embryophyta</taxon>
        <taxon>Tracheophyta</taxon>
        <taxon>Spermatophyta</taxon>
        <taxon>Magnoliopsida</taxon>
        <taxon>eudicotyledons</taxon>
        <taxon>Gunneridae</taxon>
        <taxon>Pentapetalae</taxon>
        <taxon>asterids</taxon>
        <taxon>campanulids</taxon>
        <taxon>Asterales</taxon>
        <taxon>Asteraceae</taxon>
        <taxon>Carduoideae</taxon>
        <taxon>Cardueae</taxon>
        <taxon>Arctiinae</taxon>
        <taxon>Arctium</taxon>
    </lineage>
</organism>
<evidence type="ECO:0000313" key="1">
    <source>
        <dbReference type="EMBL" id="KAI3701652.1"/>
    </source>
</evidence>
<gene>
    <name evidence="1" type="ORF">L6452_26887</name>
</gene>